<dbReference type="AlphaFoldDB" id="A0A919UW62"/>
<accession>A0A919UW62</accession>
<evidence type="ECO:0000313" key="2">
    <source>
        <dbReference type="Proteomes" id="UP000655287"/>
    </source>
</evidence>
<dbReference type="RefSeq" id="WP_203982368.1">
    <property type="nucleotide sequence ID" value="NZ_BOOU01000010.1"/>
</dbReference>
<gene>
    <name evidence="1" type="ORF">Sru01_06980</name>
</gene>
<name>A0A919UW62_9ACTN</name>
<sequence length="153" mass="16772">MSFEIGVWYADPPITAEEALRRYLAWCDAVPEATEPSAPVTAFYADLTRELPDLTAENYAASPWATPLTVGDDFVLMDAVFPRAAEACRVVLRLAGEHRMVCFDPQTDHDTLEMTDSVRFGPGDASLVLRPTLEDVLRGLAHPDPPPPSDGSR</sequence>
<protein>
    <submittedName>
        <fullName evidence="1">Uncharacterized protein</fullName>
    </submittedName>
</protein>
<proteinExistence type="predicted"/>
<comment type="caution">
    <text evidence="1">The sequence shown here is derived from an EMBL/GenBank/DDBJ whole genome shotgun (WGS) entry which is preliminary data.</text>
</comment>
<reference evidence="1" key="1">
    <citation type="submission" date="2021-01" db="EMBL/GenBank/DDBJ databases">
        <title>Whole genome shotgun sequence of Sphaerisporangium rufum NBRC 109079.</title>
        <authorList>
            <person name="Komaki H."/>
            <person name="Tamura T."/>
        </authorList>
    </citation>
    <scope>NUCLEOTIDE SEQUENCE</scope>
    <source>
        <strain evidence="1">NBRC 109079</strain>
    </source>
</reference>
<evidence type="ECO:0000313" key="1">
    <source>
        <dbReference type="EMBL" id="GII75716.1"/>
    </source>
</evidence>
<dbReference type="EMBL" id="BOOU01000010">
    <property type="protein sequence ID" value="GII75716.1"/>
    <property type="molecule type" value="Genomic_DNA"/>
</dbReference>
<keyword evidence="2" id="KW-1185">Reference proteome</keyword>
<dbReference type="Proteomes" id="UP000655287">
    <property type="component" value="Unassembled WGS sequence"/>
</dbReference>
<organism evidence="1 2">
    <name type="scientific">Sphaerisporangium rufum</name>
    <dbReference type="NCBI Taxonomy" id="1381558"/>
    <lineage>
        <taxon>Bacteria</taxon>
        <taxon>Bacillati</taxon>
        <taxon>Actinomycetota</taxon>
        <taxon>Actinomycetes</taxon>
        <taxon>Streptosporangiales</taxon>
        <taxon>Streptosporangiaceae</taxon>
        <taxon>Sphaerisporangium</taxon>
    </lineage>
</organism>